<feature type="non-terminal residue" evidence="8">
    <location>
        <position position="1"/>
    </location>
</feature>
<dbReference type="GO" id="GO:0008033">
    <property type="term" value="P:tRNA processing"/>
    <property type="evidence" value="ECO:0007669"/>
    <property type="project" value="UniProtKB-KW"/>
</dbReference>
<dbReference type="InterPro" id="IPR002646">
    <property type="entry name" value="PolA_pol_head_dom"/>
</dbReference>
<evidence type="ECO:0000256" key="2">
    <source>
        <dbReference type="ARBA" id="ARBA00022679"/>
    </source>
</evidence>
<dbReference type="EMBL" id="UINC01173206">
    <property type="protein sequence ID" value="SVD78675.1"/>
    <property type="molecule type" value="Genomic_DNA"/>
</dbReference>
<keyword evidence="4" id="KW-0548">Nucleotidyltransferase</keyword>
<name>A0A382Y731_9ZZZZ</name>
<proteinExistence type="predicted"/>
<reference evidence="8" key="1">
    <citation type="submission" date="2018-05" db="EMBL/GenBank/DDBJ databases">
        <authorList>
            <person name="Lanie J.A."/>
            <person name="Ng W.-L."/>
            <person name="Kazmierczak K.M."/>
            <person name="Andrzejewski T.M."/>
            <person name="Davidsen T.M."/>
            <person name="Wayne K.J."/>
            <person name="Tettelin H."/>
            <person name="Glass J.I."/>
            <person name="Rusch D."/>
            <person name="Podicherti R."/>
            <person name="Tsui H.-C.T."/>
            <person name="Winkler M.E."/>
        </authorList>
    </citation>
    <scope>NUCLEOTIDE SEQUENCE</scope>
</reference>
<evidence type="ECO:0000256" key="4">
    <source>
        <dbReference type="ARBA" id="ARBA00022695"/>
    </source>
</evidence>
<evidence type="ECO:0000313" key="8">
    <source>
        <dbReference type="EMBL" id="SVD78675.1"/>
    </source>
</evidence>
<dbReference type="PANTHER" id="PTHR46173">
    <property type="entry name" value="CCA TRNA NUCLEOTIDYLTRANSFERASE 1, MITOCHONDRIAL"/>
    <property type="match status" value="1"/>
</dbReference>
<dbReference type="AlphaFoldDB" id="A0A382Y731"/>
<gene>
    <name evidence="8" type="ORF">METZ01_LOCUS431529</name>
</gene>
<accession>A0A382Y731</accession>
<dbReference type="InterPro" id="IPR043519">
    <property type="entry name" value="NT_sf"/>
</dbReference>
<keyword evidence="6" id="KW-0460">Magnesium</keyword>
<dbReference type="GO" id="GO:0046872">
    <property type="term" value="F:metal ion binding"/>
    <property type="evidence" value="ECO:0007669"/>
    <property type="project" value="UniProtKB-KW"/>
</dbReference>
<sequence>VSELPPIAKDMFDDLRVAVASVAEPLHAAGHRLYLVGGLVRDRLLAADQTPDHDLTTDAPPERIRDLVAGVADAVWLQGERFGTVGLRVGDVTMEITTHRAEAYVSDSRKPVVRFSTELAEDLARRDFTINAMAVDVADGTLHDPCGGRADL</sequence>
<feature type="domain" description="Poly A polymerase head" evidence="7">
    <location>
        <begin position="33"/>
        <end position="152"/>
    </location>
</feature>
<dbReference type="InterPro" id="IPR050264">
    <property type="entry name" value="Bact_CCA-adding_enz_type3_sf"/>
</dbReference>
<dbReference type="GO" id="GO:0000049">
    <property type="term" value="F:tRNA binding"/>
    <property type="evidence" value="ECO:0007669"/>
    <property type="project" value="TreeGrafter"/>
</dbReference>
<protein>
    <recommendedName>
        <fullName evidence="7">Poly A polymerase head domain-containing protein</fullName>
    </recommendedName>
</protein>
<comment type="cofactor">
    <cofactor evidence="1">
        <name>Mg(2+)</name>
        <dbReference type="ChEBI" id="CHEBI:18420"/>
    </cofactor>
</comment>
<dbReference type="PANTHER" id="PTHR46173:SF1">
    <property type="entry name" value="CCA TRNA NUCLEOTIDYLTRANSFERASE 1, MITOCHONDRIAL"/>
    <property type="match status" value="1"/>
</dbReference>
<dbReference type="CDD" id="cd05398">
    <property type="entry name" value="NT_ClassII-CCAase"/>
    <property type="match status" value="1"/>
</dbReference>
<dbReference type="SUPFAM" id="SSF81301">
    <property type="entry name" value="Nucleotidyltransferase"/>
    <property type="match status" value="1"/>
</dbReference>
<dbReference type="Gene3D" id="3.30.460.10">
    <property type="entry name" value="Beta Polymerase, domain 2"/>
    <property type="match status" value="1"/>
</dbReference>
<feature type="non-terminal residue" evidence="8">
    <location>
        <position position="152"/>
    </location>
</feature>
<dbReference type="GO" id="GO:0016779">
    <property type="term" value="F:nucleotidyltransferase activity"/>
    <property type="evidence" value="ECO:0007669"/>
    <property type="project" value="UniProtKB-KW"/>
</dbReference>
<evidence type="ECO:0000259" key="7">
    <source>
        <dbReference type="Pfam" id="PF01743"/>
    </source>
</evidence>
<keyword evidence="5" id="KW-0479">Metal-binding</keyword>
<keyword evidence="3" id="KW-0819">tRNA processing</keyword>
<organism evidence="8">
    <name type="scientific">marine metagenome</name>
    <dbReference type="NCBI Taxonomy" id="408172"/>
    <lineage>
        <taxon>unclassified sequences</taxon>
        <taxon>metagenomes</taxon>
        <taxon>ecological metagenomes</taxon>
    </lineage>
</organism>
<evidence type="ECO:0000256" key="5">
    <source>
        <dbReference type="ARBA" id="ARBA00022723"/>
    </source>
</evidence>
<dbReference type="Pfam" id="PF01743">
    <property type="entry name" value="PolyA_pol"/>
    <property type="match status" value="1"/>
</dbReference>
<evidence type="ECO:0000256" key="6">
    <source>
        <dbReference type="ARBA" id="ARBA00022842"/>
    </source>
</evidence>
<evidence type="ECO:0000256" key="1">
    <source>
        <dbReference type="ARBA" id="ARBA00001946"/>
    </source>
</evidence>
<evidence type="ECO:0000256" key="3">
    <source>
        <dbReference type="ARBA" id="ARBA00022694"/>
    </source>
</evidence>
<keyword evidence="2" id="KW-0808">Transferase</keyword>